<keyword evidence="3" id="KW-1185">Reference proteome</keyword>
<dbReference type="PANTHER" id="PTHR34766">
    <property type="entry name" value="UPF0449 PROTEIN C19ORF25"/>
    <property type="match status" value="1"/>
</dbReference>
<dbReference type="EMBL" id="JBJQND010000007">
    <property type="protein sequence ID" value="KAL3871361.1"/>
    <property type="molecule type" value="Genomic_DNA"/>
</dbReference>
<evidence type="ECO:0000313" key="3">
    <source>
        <dbReference type="Proteomes" id="UP001634394"/>
    </source>
</evidence>
<gene>
    <name evidence="2" type="ORF">ACJMK2_039368</name>
</gene>
<evidence type="ECO:0000256" key="1">
    <source>
        <dbReference type="ARBA" id="ARBA00006137"/>
    </source>
</evidence>
<protein>
    <submittedName>
        <fullName evidence="2">Uncharacterized protein</fullName>
    </submittedName>
</protein>
<name>A0ABD3WDB2_SINWO</name>
<comment type="caution">
    <text evidence="2">The sequence shown here is derived from an EMBL/GenBank/DDBJ whole genome shotgun (WGS) entry which is preliminary data.</text>
</comment>
<dbReference type="InterPro" id="IPR028227">
    <property type="entry name" value="UPF0449"/>
</dbReference>
<organism evidence="2 3">
    <name type="scientific">Sinanodonta woodiana</name>
    <name type="common">Chinese pond mussel</name>
    <name type="synonym">Anodonta woodiana</name>
    <dbReference type="NCBI Taxonomy" id="1069815"/>
    <lineage>
        <taxon>Eukaryota</taxon>
        <taxon>Metazoa</taxon>
        <taxon>Spiralia</taxon>
        <taxon>Lophotrochozoa</taxon>
        <taxon>Mollusca</taxon>
        <taxon>Bivalvia</taxon>
        <taxon>Autobranchia</taxon>
        <taxon>Heteroconchia</taxon>
        <taxon>Palaeoheterodonta</taxon>
        <taxon>Unionida</taxon>
        <taxon>Unionoidea</taxon>
        <taxon>Unionidae</taxon>
        <taxon>Unioninae</taxon>
        <taxon>Sinanodonta</taxon>
    </lineage>
</organism>
<dbReference type="PANTHER" id="PTHR34766:SF1">
    <property type="entry name" value="UPF0449 PROTEIN C19ORF25"/>
    <property type="match status" value="1"/>
</dbReference>
<proteinExistence type="inferred from homology"/>
<reference evidence="2 3" key="1">
    <citation type="submission" date="2024-11" db="EMBL/GenBank/DDBJ databases">
        <title>Chromosome-level genome assembly of the freshwater bivalve Anodonta woodiana.</title>
        <authorList>
            <person name="Chen X."/>
        </authorList>
    </citation>
    <scope>NUCLEOTIDE SEQUENCE [LARGE SCALE GENOMIC DNA]</scope>
    <source>
        <strain evidence="2">MN2024</strain>
        <tissue evidence="2">Gills</tissue>
    </source>
</reference>
<dbReference type="AlphaFoldDB" id="A0ABD3WDB2"/>
<dbReference type="Proteomes" id="UP001634394">
    <property type="component" value="Unassembled WGS sequence"/>
</dbReference>
<accession>A0ABD3WDB2</accession>
<dbReference type="Pfam" id="PF15136">
    <property type="entry name" value="UPF0449"/>
    <property type="match status" value="1"/>
</dbReference>
<sequence length="148" mass="16477">MKMGKTKLPDRPKPPNLEQIVADLQRAEDDDMVFQTDKVPEDQGFSFSTMKSPSGGTNLLDLSASTLDSQISLASNDNTSLGQNENDTFTQEMEKSYNQVKRLIKLHSIIKMEPVELNSKLTKLETLGEDITDSILDLRQAAESITKT</sequence>
<comment type="similarity">
    <text evidence="1">Belongs to the UPF0449 family.</text>
</comment>
<evidence type="ECO:0000313" key="2">
    <source>
        <dbReference type="EMBL" id="KAL3871361.1"/>
    </source>
</evidence>